<dbReference type="Proteomes" id="UP000799424">
    <property type="component" value="Unassembled WGS sequence"/>
</dbReference>
<organism evidence="1 2">
    <name type="scientific">Ophiobolus disseminans</name>
    <dbReference type="NCBI Taxonomy" id="1469910"/>
    <lineage>
        <taxon>Eukaryota</taxon>
        <taxon>Fungi</taxon>
        <taxon>Dikarya</taxon>
        <taxon>Ascomycota</taxon>
        <taxon>Pezizomycotina</taxon>
        <taxon>Dothideomycetes</taxon>
        <taxon>Pleosporomycetidae</taxon>
        <taxon>Pleosporales</taxon>
        <taxon>Pleosporineae</taxon>
        <taxon>Phaeosphaeriaceae</taxon>
        <taxon>Ophiobolus</taxon>
    </lineage>
</organism>
<protein>
    <submittedName>
        <fullName evidence="1">Uncharacterized protein</fullName>
    </submittedName>
</protein>
<sequence length="85" mass="9448">MWLKAQRQSQAVGTAKTPGMWHCHAAIVGAIVSPCSAAFVGLRAQLSYRAAASRTHDMGVRHRMKEKDQSRQVLCTFATMRLTYL</sequence>
<evidence type="ECO:0000313" key="1">
    <source>
        <dbReference type="EMBL" id="KAF2825137.1"/>
    </source>
</evidence>
<gene>
    <name evidence="1" type="ORF">CC86DRAFT_370909</name>
</gene>
<evidence type="ECO:0000313" key="2">
    <source>
        <dbReference type="Proteomes" id="UP000799424"/>
    </source>
</evidence>
<keyword evidence="2" id="KW-1185">Reference proteome</keyword>
<reference evidence="1" key="1">
    <citation type="journal article" date="2020" name="Stud. Mycol.">
        <title>101 Dothideomycetes genomes: a test case for predicting lifestyles and emergence of pathogens.</title>
        <authorList>
            <person name="Haridas S."/>
            <person name="Albert R."/>
            <person name="Binder M."/>
            <person name="Bloem J."/>
            <person name="Labutti K."/>
            <person name="Salamov A."/>
            <person name="Andreopoulos B."/>
            <person name="Baker S."/>
            <person name="Barry K."/>
            <person name="Bills G."/>
            <person name="Bluhm B."/>
            <person name="Cannon C."/>
            <person name="Castanera R."/>
            <person name="Culley D."/>
            <person name="Daum C."/>
            <person name="Ezra D."/>
            <person name="Gonzalez J."/>
            <person name="Henrissat B."/>
            <person name="Kuo A."/>
            <person name="Liang C."/>
            <person name="Lipzen A."/>
            <person name="Lutzoni F."/>
            <person name="Magnuson J."/>
            <person name="Mondo S."/>
            <person name="Nolan M."/>
            <person name="Ohm R."/>
            <person name="Pangilinan J."/>
            <person name="Park H.-J."/>
            <person name="Ramirez L."/>
            <person name="Alfaro M."/>
            <person name="Sun H."/>
            <person name="Tritt A."/>
            <person name="Yoshinaga Y."/>
            <person name="Zwiers L.-H."/>
            <person name="Turgeon B."/>
            <person name="Goodwin S."/>
            <person name="Spatafora J."/>
            <person name="Crous P."/>
            <person name="Grigoriev I."/>
        </authorList>
    </citation>
    <scope>NUCLEOTIDE SEQUENCE</scope>
    <source>
        <strain evidence="1">CBS 113818</strain>
    </source>
</reference>
<dbReference type="AlphaFoldDB" id="A0A6A6ZXL2"/>
<dbReference type="EMBL" id="MU006228">
    <property type="protein sequence ID" value="KAF2825137.1"/>
    <property type="molecule type" value="Genomic_DNA"/>
</dbReference>
<proteinExistence type="predicted"/>
<name>A0A6A6ZXL2_9PLEO</name>
<accession>A0A6A6ZXL2</accession>